<keyword evidence="1" id="KW-0812">Transmembrane</keyword>
<keyword evidence="1" id="KW-0472">Membrane</keyword>
<dbReference type="Proteomes" id="UP000327030">
    <property type="component" value="Chromosome 1"/>
</dbReference>
<evidence type="ECO:0000313" key="4">
    <source>
        <dbReference type="Proteomes" id="UP000327030"/>
    </source>
</evidence>
<sequence>MTEKFLIWSLLTVASLFDARDYRIPNQLIVLGYMAGLFLNIQQYNAIGIVYFVIKAVVPVAILILLYMWRHSLGSGDIKLFSVMATLVGVDLTTDVMITSVMLAGVTVLMLFIYERRLDLKRRLHYSFYITAAFFMLQFK</sequence>
<feature type="domain" description="Prepilin type IV endopeptidase peptidase" evidence="2">
    <location>
        <begin position="6"/>
        <end position="108"/>
    </location>
</feature>
<dbReference type="EMBL" id="CP043028">
    <property type="protein sequence ID" value="QFJ54077.1"/>
    <property type="molecule type" value="Genomic_DNA"/>
</dbReference>
<keyword evidence="1" id="KW-1133">Transmembrane helix</keyword>
<dbReference type="OrthoDB" id="5508079at2"/>
<name>A0A5P6VND0_PSEXY</name>
<dbReference type="GO" id="GO:0004190">
    <property type="term" value="F:aspartic-type endopeptidase activity"/>
    <property type="evidence" value="ECO:0007669"/>
    <property type="project" value="InterPro"/>
</dbReference>
<dbReference type="AlphaFoldDB" id="A0A5P6VND0"/>
<accession>A0A5P6VND0</accession>
<dbReference type="GO" id="GO:0016020">
    <property type="term" value="C:membrane"/>
    <property type="evidence" value="ECO:0007669"/>
    <property type="project" value="InterPro"/>
</dbReference>
<evidence type="ECO:0000259" key="2">
    <source>
        <dbReference type="Pfam" id="PF01478"/>
    </source>
</evidence>
<dbReference type="InterPro" id="IPR000045">
    <property type="entry name" value="Prepilin_IV_endopep_pep"/>
</dbReference>
<evidence type="ECO:0000313" key="3">
    <source>
        <dbReference type="EMBL" id="QFJ54077.1"/>
    </source>
</evidence>
<gene>
    <name evidence="3" type="ORF">FXF36_03925</name>
</gene>
<reference evidence="4" key="1">
    <citation type="submission" date="2019-08" db="EMBL/GenBank/DDBJ databases">
        <title>Complete Genome Sequence of the Polysaccharide-Degrading Rumen Bacterium Pseudobutyrivibrio xylanivorans MA3014.</title>
        <authorList>
            <person name="Palevich N."/>
            <person name="Maclean P.H."/>
            <person name="Kelly W.J."/>
            <person name="Leahy S.C."/>
            <person name="Rakonjac J."/>
            <person name="Attwood G.T."/>
        </authorList>
    </citation>
    <scope>NUCLEOTIDE SEQUENCE [LARGE SCALE GENOMIC DNA]</scope>
    <source>
        <strain evidence="4">MA3014</strain>
    </source>
</reference>
<dbReference type="Pfam" id="PF01478">
    <property type="entry name" value="Peptidase_A24"/>
    <property type="match status" value="1"/>
</dbReference>
<feature type="transmembrane region" description="Helical" evidence="1">
    <location>
        <begin position="96"/>
        <end position="114"/>
    </location>
</feature>
<evidence type="ECO:0000256" key="1">
    <source>
        <dbReference type="SAM" id="Phobius"/>
    </source>
</evidence>
<protein>
    <submittedName>
        <fullName evidence="3">Prepilin peptidase</fullName>
    </submittedName>
</protein>
<organism evidence="3 4">
    <name type="scientific">Pseudobutyrivibrio xylanivorans</name>
    <dbReference type="NCBI Taxonomy" id="185007"/>
    <lineage>
        <taxon>Bacteria</taxon>
        <taxon>Bacillati</taxon>
        <taxon>Bacillota</taxon>
        <taxon>Clostridia</taxon>
        <taxon>Lachnospirales</taxon>
        <taxon>Lachnospiraceae</taxon>
        <taxon>Pseudobutyrivibrio</taxon>
    </lineage>
</organism>
<feature type="transmembrane region" description="Helical" evidence="1">
    <location>
        <begin position="43"/>
        <end position="66"/>
    </location>
</feature>
<dbReference type="KEGG" id="pxv:FXF36_03925"/>
<proteinExistence type="predicted"/>
<dbReference type="Gene3D" id="1.20.120.1220">
    <property type="match status" value="1"/>
</dbReference>